<keyword evidence="3" id="KW-1185">Reference proteome</keyword>
<proteinExistence type="predicted"/>
<protein>
    <submittedName>
        <fullName evidence="2">Uncharacterized protein</fullName>
    </submittedName>
</protein>
<dbReference type="OrthoDB" id="8777148at2759"/>
<dbReference type="EMBL" id="VIIS01001399">
    <property type="protein sequence ID" value="KAF0298968.1"/>
    <property type="molecule type" value="Genomic_DNA"/>
</dbReference>
<comment type="caution">
    <text evidence="2">The sequence shown here is derived from an EMBL/GenBank/DDBJ whole genome shotgun (WGS) entry which is preliminary data.</text>
</comment>
<feature type="compositionally biased region" description="Low complexity" evidence="1">
    <location>
        <begin position="108"/>
        <end position="127"/>
    </location>
</feature>
<evidence type="ECO:0000313" key="2">
    <source>
        <dbReference type="EMBL" id="KAF0298968.1"/>
    </source>
</evidence>
<feature type="region of interest" description="Disordered" evidence="1">
    <location>
        <begin position="26"/>
        <end position="127"/>
    </location>
</feature>
<dbReference type="AlphaFoldDB" id="A0A6A4WA25"/>
<dbReference type="Proteomes" id="UP000440578">
    <property type="component" value="Unassembled WGS sequence"/>
</dbReference>
<name>A0A6A4WA25_AMPAM</name>
<gene>
    <name evidence="2" type="ORF">FJT64_003671</name>
</gene>
<organism evidence="2 3">
    <name type="scientific">Amphibalanus amphitrite</name>
    <name type="common">Striped barnacle</name>
    <name type="synonym">Balanus amphitrite</name>
    <dbReference type="NCBI Taxonomy" id="1232801"/>
    <lineage>
        <taxon>Eukaryota</taxon>
        <taxon>Metazoa</taxon>
        <taxon>Ecdysozoa</taxon>
        <taxon>Arthropoda</taxon>
        <taxon>Crustacea</taxon>
        <taxon>Multicrustacea</taxon>
        <taxon>Cirripedia</taxon>
        <taxon>Thoracica</taxon>
        <taxon>Thoracicalcarea</taxon>
        <taxon>Balanomorpha</taxon>
        <taxon>Balanoidea</taxon>
        <taxon>Balanidae</taxon>
        <taxon>Amphibalaninae</taxon>
        <taxon>Amphibalanus</taxon>
    </lineage>
</organism>
<feature type="compositionally biased region" description="Low complexity" evidence="1">
    <location>
        <begin position="32"/>
        <end position="58"/>
    </location>
</feature>
<reference evidence="2 3" key="1">
    <citation type="submission" date="2019-07" db="EMBL/GenBank/DDBJ databases">
        <title>Draft genome assembly of a fouling barnacle, Amphibalanus amphitrite (Darwin, 1854): The first reference genome for Thecostraca.</title>
        <authorList>
            <person name="Kim W."/>
        </authorList>
    </citation>
    <scope>NUCLEOTIDE SEQUENCE [LARGE SCALE GENOMIC DNA]</scope>
    <source>
        <strain evidence="2">SNU_AA5</strain>
        <tissue evidence="2">Soma without cirri and trophi</tissue>
    </source>
</reference>
<evidence type="ECO:0000313" key="3">
    <source>
        <dbReference type="Proteomes" id="UP000440578"/>
    </source>
</evidence>
<feature type="compositionally biased region" description="Polar residues" evidence="1">
    <location>
        <begin position="62"/>
        <end position="94"/>
    </location>
</feature>
<sequence>MVSTTITPLSHAPQLSTSLNFQVAHSPHQVAHSPHQVPHSPHQVPHSPHQVPHSPHQVAHSPHSSQPVRQVAQGSRQTSQSPHHLPQSPIQQMVHSPHGMPQSPHSFGHMPQSPMQQQHQQQGSPMSYHNISAQMENKPPDGFEPFPSLGSEPGSYQITGNIFQTGLSFETARHLEAEELRLQGKDANLAPEQPYGGVLGMVEFNYLVDHPSDFYQWCGDLAPALDRLGPRQLSERSPTRCKITCPSLLN</sequence>
<accession>A0A6A4WA25</accession>
<evidence type="ECO:0000256" key="1">
    <source>
        <dbReference type="SAM" id="MobiDB-lite"/>
    </source>
</evidence>